<evidence type="ECO:0000313" key="8">
    <source>
        <dbReference type="EMBL" id="CZR53068.1"/>
    </source>
</evidence>
<dbReference type="PANTHER" id="PTHR48022">
    <property type="entry name" value="PLASTIDIC GLUCOSE TRANSPORTER 4"/>
    <property type="match status" value="1"/>
</dbReference>
<dbReference type="GO" id="GO:0016020">
    <property type="term" value="C:membrane"/>
    <property type="evidence" value="ECO:0007669"/>
    <property type="project" value="UniProtKB-SubCell"/>
</dbReference>
<feature type="transmembrane region" description="Helical" evidence="6">
    <location>
        <begin position="163"/>
        <end position="185"/>
    </location>
</feature>
<dbReference type="PROSITE" id="PS50850">
    <property type="entry name" value="MFS"/>
    <property type="match status" value="1"/>
</dbReference>
<dbReference type="InterPro" id="IPR005828">
    <property type="entry name" value="MFS_sugar_transport-like"/>
</dbReference>
<reference evidence="8 9" key="1">
    <citation type="submission" date="2016-03" db="EMBL/GenBank/DDBJ databases">
        <authorList>
            <person name="Ploux O."/>
        </authorList>
    </citation>
    <scope>NUCLEOTIDE SEQUENCE [LARGE SCALE GENOMIC DNA]</scope>
    <source>
        <strain evidence="8 9">UAMH 11012</strain>
    </source>
</reference>
<comment type="similarity">
    <text evidence="2">Belongs to the major facilitator superfamily. Sugar transporter (TC 2.A.1.1) family.</text>
</comment>
<feature type="transmembrane region" description="Helical" evidence="6">
    <location>
        <begin position="266"/>
        <end position="287"/>
    </location>
</feature>
<feature type="transmembrane region" description="Helical" evidence="6">
    <location>
        <begin position="332"/>
        <end position="352"/>
    </location>
</feature>
<feature type="transmembrane region" description="Helical" evidence="6">
    <location>
        <begin position="138"/>
        <end position="157"/>
    </location>
</feature>
<feature type="transmembrane region" description="Helical" evidence="6">
    <location>
        <begin position="108"/>
        <end position="131"/>
    </location>
</feature>
<dbReference type="InterPro" id="IPR036259">
    <property type="entry name" value="MFS_trans_sf"/>
</dbReference>
<proteinExistence type="inferred from homology"/>
<evidence type="ECO:0000256" key="4">
    <source>
        <dbReference type="ARBA" id="ARBA00022989"/>
    </source>
</evidence>
<evidence type="ECO:0000256" key="6">
    <source>
        <dbReference type="SAM" id="Phobius"/>
    </source>
</evidence>
<feature type="transmembrane region" description="Helical" evidence="6">
    <location>
        <begin position="437"/>
        <end position="456"/>
    </location>
</feature>
<dbReference type="SUPFAM" id="SSF103473">
    <property type="entry name" value="MFS general substrate transporter"/>
    <property type="match status" value="1"/>
</dbReference>
<keyword evidence="3 6" id="KW-0812">Transmembrane</keyword>
<dbReference type="Gene3D" id="1.20.1250.20">
    <property type="entry name" value="MFS general substrate transporter like domains"/>
    <property type="match status" value="2"/>
</dbReference>
<protein>
    <submittedName>
        <fullName evidence="8">Related to hexose transporter protein</fullName>
    </submittedName>
</protein>
<feature type="domain" description="Major facilitator superfamily (MFS) profile" evidence="7">
    <location>
        <begin position="46"/>
        <end position="460"/>
    </location>
</feature>
<comment type="subcellular location">
    <subcellularLocation>
        <location evidence="1">Membrane</location>
        <topology evidence="1">Multi-pass membrane protein</topology>
    </subcellularLocation>
</comment>
<evidence type="ECO:0000256" key="5">
    <source>
        <dbReference type="ARBA" id="ARBA00023136"/>
    </source>
</evidence>
<accession>A0A1L7WJX8</accession>
<feature type="transmembrane region" description="Helical" evidence="6">
    <location>
        <begin position="307"/>
        <end position="325"/>
    </location>
</feature>
<dbReference type="OrthoDB" id="6133115at2759"/>
<dbReference type="PANTHER" id="PTHR48022:SF29">
    <property type="entry name" value="SUGAR TRANSPORTER, PUTATIVE (AFU_ORTHOLOGUE AFUA_6G14500)-RELATED"/>
    <property type="match status" value="1"/>
</dbReference>
<evidence type="ECO:0000256" key="1">
    <source>
        <dbReference type="ARBA" id="ARBA00004141"/>
    </source>
</evidence>
<gene>
    <name evidence="8" type="ORF">PAC_02946</name>
</gene>
<dbReference type="Proteomes" id="UP000184330">
    <property type="component" value="Unassembled WGS sequence"/>
</dbReference>
<feature type="transmembrane region" description="Helical" evidence="6">
    <location>
        <begin position="41"/>
        <end position="64"/>
    </location>
</feature>
<keyword evidence="4 6" id="KW-1133">Transmembrane helix</keyword>
<keyword evidence="9" id="KW-1185">Reference proteome</keyword>
<name>A0A1L7WJX8_9HELO</name>
<dbReference type="InterPro" id="IPR050360">
    <property type="entry name" value="MFS_Sugar_Transporters"/>
</dbReference>
<evidence type="ECO:0000313" key="9">
    <source>
        <dbReference type="Proteomes" id="UP000184330"/>
    </source>
</evidence>
<evidence type="ECO:0000256" key="2">
    <source>
        <dbReference type="ARBA" id="ARBA00010992"/>
    </source>
</evidence>
<organism evidence="8 9">
    <name type="scientific">Phialocephala subalpina</name>
    <dbReference type="NCBI Taxonomy" id="576137"/>
    <lineage>
        <taxon>Eukaryota</taxon>
        <taxon>Fungi</taxon>
        <taxon>Dikarya</taxon>
        <taxon>Ascomycota</taxon>
        <taxon>Pezizomycotina</taxon>
        <taxon>Leotiomycetes</taxon>
        <taxon>Helotiales</taxon>
        <taxon>Mollisiaceae</taxon>
        <taxon>Phialocephala</taxon>
        <taxon>Phialocephala fortinii species complex</taxon>
    </lineage>
</organism>
<sequence>MAPHLAIDELTPHAEGVSAPIVTQIAAEDKVIWFKKRNLRLMYLCLFACCMGVEMTSGFGSQLINTLQFTPYWSKCTTLLLLSGTQLTYSDFSDRKDKTGKPVMSPGMLGFLSASYQLGSIIGVPVAPYVNQRFGRRVPILAGSIIMVIGALIQGFAQNLGMYLFARMVLGFGIIFCIISGSSLIGELAHPKDRDTMTSLFNSSYFIGQIAAAAYASGNTTPKETQSRFSSKAEMAQIRSTIKIEMDNSKQSWLNMVATKGMRRRTVIAVFLGLFTQLSRNSLLTYYSSLLFDRMGYTTAYAKTRINLANACWGLLTATTFALVVARFKRRVMFMSAASGMLIVFIAMTISYEKLNEAKKHGVKNKSAGIAALFFYFAFNVPYNLGNNTLTYTFLIELFPYNVKSRGIGIEQVFNKIGLFFSNNVNPIAMTAIDWKYMAIYCGWITFELLFIFFMYPETQGRTLEELAFLFEDKDLADQAVIAVENEIHYGIKDDHDHIEEAAVAPLQEVGDHKSAA</sequence>
<dbReference type="InterPro" id="IPR020846">
    <property type="entry name" value="MFS_dom"/>
</dbReference>
<keyword evidence="5 6" id="KW-0472">Membrane</keyword>
<dbReference type="GO" id="GO:0005351">
    <property type="term" value="F:carbohydrate:proton symporter activity"/>
    <property type="evidence" value="ECO:0007669"/>
    <property type="project" value="TreeGrafter"/>
</dbReference>
<evidence type="ECO:0000256" key="3">
    <source>
        <dbReference type="ARBA" id="ARBA00022692"/>
    </source>
</evidence>
<dbReference type="Pfam" id="PF00083">
    <property type="entry name" value="Sugar_tr"/>
    <property type="match status" value="2"/>
</dbReference>
<evidence type="ECO:0000259" key="7">
    <source>
        <dbReference type="PROSITE" id="PS50850"/>
    </source>
</evidence>
<dbReference type="EMBL" id="FJOG01000003">
    <property type="protein sequence ID" value="CZR53068.1"/>
    <property type="molecule type" value="Genomic_DNA"/>
</dbReference>
<dbReference type="AlphaFoldDB" id="A0A1L7WJX8"/>